<dbReference type="GO" id="GO:0005634">
    <property type="term" value="C:nucleus"/>
    <property type="evidence" value="ECO:0007669"/>
    <property type="project" value="UniProtKB-SubCell"/>
</dbReference>
<dbReference type="InterPro" id="IPR007604">
    <property type="entry name" value="CP2"/>
</dbReference>
<dbReference type="InterPro" id="IPR057520">
    <property type="entry name" value="GRHL1/CP2_C"/>
</dbReference>
<comment type="subcellular location">
    <subcellularLocation>
        <location evidence="1 6">Nucleus</location>
    </subcellularLocation>
</comment>
<evidence type="ECO:0000313" key="9">
    <source>
        <dbReference type="EMBL" id="GCC22797.1"/>
    </source>
</evidence>
<evidence type="ECO:0000256" key="4">
    <source>
        <dbReference type="ARBA" id="ARBA00023163"/>
    </source>
</evidence>
<organism evidence="9 10">
    <name type="scientific">Chiloscyllium punctatum</name>
    <name type="common">Brownbanded bambooshark</name>
    <name type="synonym">Hemiscyllium punctatum</name>
    <dbReference type="NCBI Taxonomy" id="137246"/>
    <lineage>
        <taxon>Eukaryota</taxon>
        <taxon>Metazoa</taxon>
        <taxon>Chordata</taxon>
        <taxon>Craniata</taxon>
        <taxon>Vertebrata</taxon>
        <taxon>Chondrichthyes</taxon>
        <taxon>Elasmobranchii</taxon>
        <taxon>Galeomorphii</taxon>
        <taxon>Galeoidea</taxon>
        <taxon>Orectolobiformes</taxon>
        <taxon>Hemiscylliidae</taxon>
        <taxon>Chiloscyllium</taxon>
    </lineage>
</organism>
<proteinExistence type="predicted"/>
<feature type="domain" description="Grh/CP2 DB" evidence="8">
    <location>
        <begin position="218"/>
        <end position="455"/>
    </location>
</feature>
<gene>
    <name evidence="9" type="ORF">chiPu_0001187</name>
</gene>
<dbReference type="EMBL" id="BEZZ01000018">
    <property type="protein sequence ID" value="GCC22797.1"/>
    <property type="molecule type" value="Genomic_DNA"/>
</dbReference>
<feature type="compositionally biased region" description="Basic and acidic residues" evidence="7">
    <location>
        <begin position="398"/>
        <end position="407"/>
    </location>
</feature>
<evidence type="ECO:0000256" key="7">
    <source>
        <dbReference type="SAM" id="MobiDB-lite"/>
    </source>
</evidence>
<keyword evidence="10" id="KW-1185">Reference proteome</keyword>
<dbReference type="PANTHER" id="PTHR11037:SF6">
    <property type="entry name" value="GRAINYHEAD-LIKE PROTEIN 3 HOMOLOG"/>
    <property type="match status" value="1"/>
</dbReference>
<dbReference type="PROSITE" id="PS51968">
    <property type="entry name" value="GRH_CP2_DB"/>
    <property type="match status" value="1"/>
</dbReference>
<evidence type="ECO:0000259" key="8">
    <source>
        <dbReference type="PROSITE" id="PS51968"/>
    </source>
</evidence>
<dbReference type="Pfam" id="PF04516">
    <property type="entry name" value="CP2"/>
    <property type="match status" value="1"/>
</dbReference>
<keyword evidence="5 6" id="KW-0539">Nucleus</keyword>
<sequence>MSKELGLRPVMVLHNEAVNFQRHSVSNEDEAWKNYLENPLTAATKAMMSINGDDESVAALSFLYDYYKVPKQERLILPGKVPRPCESSLVKRSNTGNGFEFDDMTSLDCSIQSMKLLPEDITISTEYPDPDKRSHRLQSDSIFTASKSQPLLDNYTSIPTDLYDCNLIDSFDNILMTQLPQRWAPENNFKDAFKDMSPEAFLNDLIKPSCVEENVTHDKLRVDFEYMLEAPKSVNQKPGEESMGYLNKGQFYPITLKAMHSDKCLQSSSTKVRSMIMAVFDNAKTPEDQVKYWKHWHSRQHTVKQRVIDFADYKESNNTINCVEEVAFNALSFIWDSNKEAKVYIGINCLSTDFSSQKGVKGLPLNLQIDTYDCEAKSEKPIHRAVCQIKIFVDKGAERKMRDEERKQSKRKSKFPDSTTETTDNKRIPLSDHKGSDTTYFKPVTDLTSPPILFTPEAHFLYSQRTGLGHSMSCEVTNPDRFPIKRDNKTLYKDELDPPIKQARLCEPERVLLYVRRESEEVFDALLLKTPDLNGLKNAISEKYGLLEERILKIYKNCMKGILVNMDDNIVQHYCNHAAFLVEIKDVNGGCQITLKEV</sequence>
<evidence type="ECO:0000256" key="5">
    <source>
        <dbReference type="ARBA" id="ARBA00023242"/>
    </source>
</evidence>
<keyword evidence="2" id="KW-0805">Transcription regulation</keyword>
<evidence type="ECO:0000313" key="10">
    <source>
        <dbReference type="Proteomes" id="UP000287033"/>
    </source>
</evidence>
<dbReference type="STRING" id="137246.A0A401RXB9"/>
<keyword evidence="4" id="KW-0804">Transcription</keyword>
<comment type="caution">
    <text evidence="9">The sequence shown here is derived from an EMBL/GenBank/DDBJ whole genome shotgun (WGS) entry which is preliminary data.</text>
</comment>
<accession>A0A401RXB9</accession>
<evidence type="ECO:0000256" key="2">
    <source>
        <dbReference type="ARBA" id="ARBA00023015"/>
    </source>
</evidence>
<dbReference type="AlphaFoldDB" id="A0A401RXB9"/>
<dbReference type="OrthoDB" id="7680836at2759"/>
<keyword evidence="3 6" id="KW-0238">DNA-binding</keyword>
<dbReference type="InterPro" id="IPR040167">
    <property type="entry name" value="TF_CP2-like"/>
</dbReference>
<feature type="region of interest" description="Disordered" evidence="7">
    <location>
        <begin position="398"/>
        <end position="434"/>
    </location>
</feature>
<reference evidence="9 10" key="1">
    <citation type="journal article" date="2018" name="Nat. Ecol. Evol.">
        <title>Shark genomes provide insights into elasmobranch evolution and the origin of vertebrates.</title>
        <authorList>
            <person name="Hara Y"/>
            <person name="Yamaguchi K"/>
            <person name="Onimaru K"/>
            <person name="Kadota M"/>
            <person name="Koyanagi M"/>
            <person name="Keeley SD"/>
            <person name="Tatsumi K"/>
            <person name="Tanaka K"/>
            <person name="Motone F"/>
            <person name="Kageyama Y"/>
            <person name="Nozu R"/>
            <person name="Adachi N"/>
            <person name="Nishimura O"/>
            <person name="Nakagawa R"/>
            <person name="Tanegashima C"/>
            <person name="Kiyatake I"/>
            <person name="Matsumoto R"/>
            <person name="Murakumo K"/>
            <person name="Nishida K"/>
            <person name="Terakita A"/>
            <person name="Kuratani S"/>
            <person name="Sato K"/>
            <person name="Hyodo S Kuraku.S."/>
        </authorList>
    </citation>
    <scope>NUCLEOTIDE SEQUENCE [LARGE SCALE GENOMIC DNA]</scope>
</reference>
<dbReference type="Proteomes" id="UP000287033">
    <property type="component" value="Unassembled WGS sequence"/>
</dbReference>
<dbReference type="GO" id="GO:0001228">
    <property type="term" value="F:DNA-binding transcription activator activity, RNA polymerase II-specific"/>
    <property type="evidence" value="ECO:0007669"/>
    <property type="project" value="TreeGrafter"/>
</dbReference>
<dbReference type="OMA" id="KWPTETA"/>
<dbReference type="GO" id="GO:0000978">
    <property type="term" value="F:RNA polymerase II cis-regulatory region sequence-specific DNA binding"/>
    <property type="evidence" value="ECO:0007669"/>
    <property type="project" value="TreeGrafter"/>
</dbReference>
<evidence type="ECO:0000256" key="6">
    <source>
        <dbReference type="PROSITE-ProRule" id="PRU01313"/>
    </source>
</evidence>
<protein>
    <recommendedName>
        <fullName evidence="8">Grh/CP2 DB domain-containing protein</fullName>
    </recommendedName>
</protein>
<feature type="compositionally biased region" description="Basic and acidic residues" evidence="7">
    <location>
        <begin position="423"/>
        <end position="434"/>
    </location>
</feature>
<name>A0A401RXB9_CHIPU</name>
<dbReference type="PANTHER" id="PTHR11037">
    <property type="entry name" value="TRANSCRIPTION FACTOR CP2"/>
    <property type="match status" value="1"/>
</dbReference>
<evidence type="ECO:0000256" key="3">
    <source>
        <dbReference type="ARBA" id="ARBA00023125"/>
    </source>
</evidence>
<dbReference type="Pfam" id="PF25416">
    <property type="entry name" value="GRHL1_C"/>
    <property type="match status" value="1"/>
</dbReference>
<evidence type="ECO:0000256" key="1">
    <source>
        <dbReference type="ARBA" id="ARBA00004123"/>
    </source>
</evidence>